<sequence>MRQGKVSLWRHLDRALRISLPGHCAFCLGATRAGSAWCQPCFETLPWNMAACPVCAEPQVSLALAGHRCGHCVTRPPAFLATQAPLCYQGEMLQLMQRFKFSASPRSGHVMLKLFERGVPAAVLAWPQALISVPLHPKRARERGFDQADWLARRLAARHGLRRYRAQRCHHTPSQRGLDRSERFRNLRDAFVISAALPERVALFDDVMTTGATLDALAQACLEAGAQEVQAWAIARTPLARGYAAV</sequence>
<dbReference type="AlphaFoldDB" id="A0A9D1WLD9"/>
<dbReference type="PANTHER" id="PTHR47505:SF1">
    <property type="entry name" value="DNA UTILIZATION PROTEIN YHGH"/>
    <property type="match status" value="1"/>
</dbReference>
<dbReference type="Gene3D" id="3.40.50.2020">
    <property type="match status" value="1"/>
</dbReference>
<protein>
    <submittedName>
        <fullName evidence="3">ComF family protein</fullName>
    </submittedName>
</protein>
<evidence type="ECO:0000256" key="1">
    <source>
        <dbReference type="ARBA" id="ARBA00008007"/>
    </source>
</evidence>
<evidence type="ECO:0000313" key="3">
    <source>
        <dbReference type="EMBL" id="HIX61084.1"/>
    </source>
</evidence>
<comment type="similarity">
    <text evidence="1">Belongs to the ComF/GntX family.</text>
</comment>
<dbReference type="InterPro" id="IPR000836">
    <property type="entry name" value="PRTase_dom"/>
</dbReference>
<gene>
    <name evidence="3" type="ORF">H9854_02470</name>
</gene>
<comment type="caution">
    <text evidence="3">The sequence shown here is derived from an EMBL/GenBank/DDBJ whole genome shotgun (WGS) entry which is preliminary data.</text>
</comment>
<dbReference type="InterPro" id="IPR029057">
    <property type="entry name" value="PRTase-like"/>
</dbReference>
<reference evidence="3" key="1">
    <citation type="journal article" date="2021" name="PeerJ">
        <title>Extensive microbial diversity within the chicken gut microbiome revealed by metagenomics and culture.</title>
        <authorList>
            <person name="Gilroy R."/>
            <person name="Ravi A."/>
            <person name="Getino M."/>
            <person name="Pursley I."/>
            <person name="Horton D.L."/>
            <person name="Alikhan N.F."/>
            <person name="Baker D."/>
            <person name="Gharbi K."/>
            <person name="Hall N."/>
            <person name="Watson M."/>
            <person name="Adriaenssens E.M."/>
            <person name="Foster-Nyarko E."/>
            <person name="Jarju S."/>
            <person name="Secka A."/>
            <person name="Antonio M."/>
            <person name="Oren A."/>
            <person name="Chaudhuri R.R."/>
            <person name="La Ragione R."/>
            <person name="Hildebrand F."/>
            <person name="Pallen M.J."/>
        </authorList>
    </citation>
    <scope>NUCLEOTIDE SEQUENCE</scope>
    <source>
        <strain evidence="3">1193</strain>
    </source>
</reference>
<feature type="domain" description="Double zinc ribbon" evidence="2">
    <location>
        <begin position="16"/>
        <end position="73"/>
    </location>
</feature>
<accession>A0A9D1WLD9</accession>
<proteinExistence type="inferred from homology"/>
<evidence type="ECO:0000313" key="4">
    <source>
        <dbReference type="Proteomes" id="UP000824248"/>
    </source>
</evidence>
<dbReference type="InterPro" id="IPR051910">
    <property type="entry name" value="ComF/GntX_DNA_util-trans"/>
</dbReference>
<dbReference type="PANTHER" id="PTHR47505">
    <property type="entry name" value="DNA UTILIZATION PROTEIN YHGH"/>
    <property type="match status" value="1"/>
</dbReference>
<dbReference type="SUPFAM" id="SSF53271">
    <property type="entry name" value="PRTase-like"/>
    <property type="match status" value="1"/>
</dbReference>
<evidence type="ECO:0000259" key="2">
    <source>
        <dbReference type="Pfam" id="PF18912"/>
    </source>
</evidence>
<dbReference type="CDD" id="cd06223">
    <property type="entry name" value="PRTases_typeI"/>
    <property type="match status" value="1"/>
</dbReference>
<dbReference type="InterPro" id="IPR044005">
    <property type="entry name" value="DZR_2"/>
</dbReference>
<reference evidence="3" key="2">
    <citation type="submission" date="2021-04" db="EMBL/GenBank/DDBJ databases">
        <authorList>
            <person name="Gilroy R."/>
        </authorList>
    </citation>
    <scope>NUCLEOTIDE SEQUENCE</scope>
    <source>
        <strain evidence="3">1193</strain>
    </source>
</reference>
<dbReference type="EMBL" id="DXFC01000070">
    <property type="protein sequence ID" value="HIX61084.1"/>
    <property type="molecule type" value="Genomic_DNA"/>
</dbReference>
<dbReference type="Proteomes" id="UP000824248">
    <property type="component" value="Unassembled WGS sequence"/>
</dbReference>
<dbReference type="Pfam" id="PF18912">
    <property type="entry name" value="DZR_2"/>
    <property type="match status" value="1"/>
</dbReference>
<organism evidence="3 4">
    <name type="scientific">Candidatus Halomonas stercoripullorum</name>
    <dbReference type="NCBI Taxonomy" id="2838617"/>
    <lineage>
        <taxon>Bacteria</taxon>
        <taxon>Pseudomonadati</taxon>
        <taxon>Pseudomonadota</taxon>
        <taxon>Gammaproteobacteria</taxon>
        <taxon>Oceanospirillales</taxon>
        <taxon>Halomonadaceae</taxon>
        <taxon>Halomonas</taxon>
    </lineage>
</organism>
<name>A0A9D1WLD9_9GAMM</name>